<dbReference type="InterPro" id="IPR013783">
    <property type="entry name" value="Ig-like_fold"/>
</dbReference>
<dbReference type="InterPro" id="IPR050952">
    <property type="entry name" value="TRIM-NHL_E3_ligases"/>
</dbReference>
<feature type="domain" description="SLH" evidence="7">
    <location>
        <begin position="1265"/>
        <end position="1324"/>
    </location>
</feature>
<evidence type="ECO:0000256" key="1">
    <source>
        <dbReference type="ARBA" id="ARBA00022737"/>
    </source>
</evidence>
<dbReference type="SUPFAM" id="SSF101898">
    <property type="entry name" value="NHL repeat"/>
    <property type="match status" value="1"/>
</dbReference>
<dbReference type="PANTHER" id="PTHR24104:SF25">
    <property type="entry name" value="PROTEIN LIN-41"/>
    <property type="match status" value="1"/>
</dbReference>
<dbReference type="Pfam" id="PF00395">
    <property type="entry name" value="SLH"/>
    <property type="match status" value="3"/>
</dbReference>
<dbReference type="SUPFAM" id="SSF75005">
    <property type="entry name" value="Arabinanase/levansucrase/invertase"/>
    <property type="match status" value="1"/>
</dbReference>
<dbReference type="Pfam" id="PF01436">
    <property type="entry name" value="NHL"/>
    <property type="match status" value="3"/>
</dbReference>
<keyword evidence="4" id="KW-0732">Signal</keyword>
<dbReference type="PROSITE" id="PS50853">
    <property type="entry name" value="FN3"/>
    <property type="match status" value="1"/>
</dbReference>
<proteinExistence type="predicted"/>
<feature type="repeat" description="NHL" evidence="2">
    <location>
        <begin position="659"/>
        <end position="698"/>
    </location>
</feature>
<dbReference type="Gene3D" id="2.120.10.30">
    <property type="entry name" value="TolB, C-terminal domain"/>
    <property type="match status" value="3"/>
</dbReference>
<sequence>MMLISKEKRIGNWFGQRSKMAICFVLAFLLALPVLAGGNVAQAASDTSSWMLVDDGGLAKNTTQASYKADLIEYKGNLYVLWSEEASGTSQMHAMKYDGTGWLSVDEPQSGCIPSGCLNAHGAENKLGNRADSPSLAVYKEKLYAAWHEGYLGINLQARVRQFDGDNWTTVDGGTLNVADELTYDPRITIFNDELYAIWQENSKIQVKKHDGTGTEWQIVSPSSSLSVNGAAQPQLAAYDGSLYAVWREETGTPGVQEIKVSRYAGGTDWVPIDEGGFGVDGGTNIQRPNVAVFENKMYVAWSDNNRAIRVKSYDEQSGWQWADNNAGLNYTASNSIDLPKLIAYDGYLYAVWVESGTIRAKKYDGNNWTTADSDHGLNARIGSVANNPSLAVYNGKLFAVWTEKYDGKNQVRVARMPVFQAPDAPQNVKADAGDGGAMIKFDPPASNGGSPITEYTVTSSPEGITKTGSASPIKVTGLTNGQSYTFTVTAKNASGTSVASTPTSGVTPKAGFKNFVSGEFNFAVGVAVDRDGNVYVENAEDGAGYSSKSEILKFDKHGAFVTELGQFDTGFPLFSTGKPSGIAVTVTGTVYAVDNKNHRVSYYDSNGSLLGVLGDRSQFNTPLAIAVDETRGRLYVAEQTSRIKVLDDSGNVLQTWGSSPGNGSEQFYNPSSLGVDGEGNVYVLNTGNSKIKKLNSDGELIGEWGGPGTSEGQFIDPAGIAVDVAGNVYVADTYKSRIQKFDSEGRHLETWAAWGTWGSDEGQFRLPYGIAVDINGNVYVADTGNNRIQVLRSESIAPSITTHPSDTTVTANGSASFSVTATGTGLTYQWQVNRGAGFENINGATNSTLTLSNVTTSMSGYQYRVVIASGTQSTTSNAALLTVNSESGSGSGPSGSGPTPPAVNNGESDAEILVNGKAESAGKATTTTVNNRKVTTITVDAAKLDKRLAAEGDRAVVTIPVSGDSDVVIGELNGQMIKNMENRQAVLEIRTNRGTYTVPALQIDIDAISKQIGAAVALSDIIIRIEISASAANIAQLVKDAAAKGEFTIVAPPVDFKITSLHGDKTVEITKFNAFVQRTIAIPAGVDPSRITTGIVVDSDGKVRHVPTKIIVVDGKHYAQINSLTNSTYSVVWHPISYSDMTKHWAQAEVNDMGSRMVIEGTGSGKFSPDRDITRAEFAAIVVRGLGLKLAKGATPFADVAASDWYAGAVNAAYKYGLIDGVESGKFHPNDQITREQAMLIIAKAMAITGLKEKLPAKSEDALLKGYSDISALSGWARSGAADTVQAGILTGRNETTLAPKAYMTRAEVAVVISRLLKQSGLI</sequence>
<feature type="domain" description="Ig-like" evidence="5">
    <location>
        <begin position="799"/>
        <end position="883"/>
    </location>
</feature>
<evidence type="ECO:0000256" key="4">
    <source>
        <dbReference type="SAM" id="SignalP"/>
    </source>
</evidence>
<reference evidence="8 9" key="1">
    <citation type="submission" date="2020-04" db="EMBL/GenBank/DDBJ databases">
        <title>Genome sequencing of novel species.</title>
        <authorList>
            <person name="Heo J."/>
            <person name="Kim S.-J."/>
            <person name="Kim J.-S."/>
            <person name="Hong S.-B."/>
            <person name="Kwon S.-W."/>
        </authorList>
    </citation>
    <scope>NUCLEOTIDE SEQUENCE [LARGE SCALE GENOMIC DNA]</scope>
    <source>
        <strain evidence="8 9">MFER-1</strain>
    </source>
</reference>
<evidence type="ECO:0000313" key="8">
    <source>
        <dbReference type="EMBL" id="QJD84673.1"/>
    </source>
</evidence>
<evidence type="ECO:0000256" key="3">
    <source>
        <dbReference type="SAM" id="MobiDB-lite"/>
    </source>
</evidence>
<dbReference type="InterPro" id="IPR001258">
    <property type="entry name" value="NHL_repeat"/>
</dbReference>
<dbReference type="Gene3D" id="2.60.40.10">
    <property type="entry name" value="Immunoglobulins"/>
    <property type="match status" value="2"/>
</dbReference>
<gene>
    <name evidence="8" type="ORF">HH215_16775</name>
</gene>
<dbReference type="PROSITE" id="PS51125">
    <property type="entry name" value="NHL"/>
    <property type="match status" value="4"/>
</dbReference>
<evidence type="ECO:0000313" key="9">
    <source>
        <dbReference type="Proteomes" id="UP000502248"/>
    </source>
</evidence>
<accession>A0A7Z2VK63</accession>
<feature type="repeat" description="NHL" evidence="2">
    <location>
        <begin position="580"/>
        <end position="607"/>
    </location>
</feature>
<dbReference type="InterPro" id="IPR001119">
    <property type="entry name" value="SLH_dom"/>
</dbReference>
<feature type="repeat" description="NHL" evidence="2">
    <location>
        <begin position="756"/>
        <end position="795"/>
    </location>
</feature>
<feature type="domain" description="SLH" evidence="7">
    <location>
        <begin position="1194"/>
        <end position="1257"/>
    </location>
</feature>
<dbReference type="PANTHER" id="PTHR24104">
    <property type="entry name" value="E3 UBIQUITIN-PROTEIN LIGASE NHLRC1-RELATED"/>
    <property type="match status" value="1"/>
</dbReference>
<dbReference type="InterPro" id="IPR023296">
    <property type="entry name" value="Glyco_hydro_beta-prop_sf"/>
</dbReference>
<name>A0A7Z2VK63_9BACL</name>
<dbReference type="InterPro" id="IPR011042">
    <property type="entry name" value="6-blade_b-propeller_TolB-like"/>
</dbReference>
<feature type="signal peptide" evidence="4">
    <location>
        <begin position="1"/>
        <end position="36"/>
    </location>
</feature>
<dbReference type="PROSITE" id="PS51272">
    <property type="entry name" value="SLH"/>
    <property type="match status" value="3"/>
</dbReference>
<evidence type="ECO:0000259" key="6">
    <source>
        <dbReference type="PROSITE" id="PS50853"/>
    </source>
</evidence>
<evidence type="ECO:0000259" key="5">
    <source>
        <dbReference type="PROSITE" id="PS50835"/>
    </source>
</evidence>
<dbReference type="GO" id="GO:0008270">
    <property type="term" value="F:zinc ion binding"/>
    <property type="evidence" value="ECO:0007669"/>
    <property type="project" value="UniProtKB-KW"/>
</dbReference>
<dbReference type="SUPFAM" id="SSF49265">
    <property type="entry name" value="Fibronectin type III"/>
    <property type="match status" value="1"/>
</dbReference>
<dbReference type="SMART" id="SM00060">
    <property type="entry name" value="FN3"/>
    <property type="match status" value="1"/>
</dbReference>
<organism evidence="8 9">
    <name type="scientific">Cohnella herbarum</name>
    <dbReference type="NCBI Taxonomy" id="2728023"/>
    <lineage>
        <taxon>Bacteria</taxon>
        <taxon>Bacillati</taxon>
        <taxon>Bacillota</taxon>
        <taxon>Bacilli</taxon>
        <taxon>Bacillales</taxon>
        <taxon>Paenibacillaceae</taxon>
        <taxon>Cohnella</taxon>
    </lineage>
</organism>
<dbReference type="PROSITE" id="PS50835">
    <property type="entry name" value="IG_LIKE"/>
    <property type="match status" value="1"/>
</dbReference>
<evidence type="ECO:0000256" key="2">
    <source>
        <dbReference type="PROSITE-ProRule" id="PRU00504"/>
    </source>
</evidence>
<keyword evidence="1" id="KW-0677">Repeat</keyword>
<dbReference type="EMBL" id="CP051680">
    <property type="protein sequence ID" value="QJD84673.1"/>
    <property type="molecule type" value="Genomic_DNA"/>
</dbReference>
<feature type="repeat" description="NHL" evidence="2">
    <location>
        <begin position="706"/>
        <end position="745"/>
    </location>
</feature>
<dbReference type="CDD" id="cd00063">
    <property type="entry name" value="FN3"/>
    <property type="match status" value="1"/>
</dbReference>
<feature type="chain" id="PRO_5038403676" evidence="4">
    <location>
        <begin position="37"/>
        <end position="1324"/>
    </location>
</feature>
<dbReference type="InterPro" id="IPR007110">
    <property type="entry name" value="Ig-like_dom"/>
</dbReference>
<feature type="domain" description="Fibronectin type-III" evidence="6">
    <location>
        <begin position="422"/>
        <end position="511"/>
    </location>
</feature>
<feature type="region of interest" description="Disordered" evidence="3">
    <location>
        <begin position="884"/>
        <end position="908"/>
    </location>
</feature>
<dbReference type="KEGG" id="cheb:HH215_16775"/>
<dbReference type="Proteomes" id="UP000502248">
    <property type="component" value="Chromosome"/>
</dbReference>
<protein>
    <submittedName>
        <fullName evidence="8">Uncharacterized protein</fullName>
    </submittedName>
</protein>
<evidence type="ECO:0000259" key="7">
    <source>
        <dbReference type="PROSITE" id="PS51272"/>
    </source>
</evidence>
<dbReference type="InterPro" id="IPR036116">
    <property type="entry name" value="FN3_sf"/>
</dbReference>
<dbReference type="Pfam" id="PF00041">
    <property type="entry name" value="fn3"/>
    <property type="match status" value="1"/>
</dbReference>
<feature type="domain" description="SLH" evidence="7">
    <location>
        <begin position="1134"/>
        <end position="1193"/>
    </location>
</feature>
<dbReference type="InterPro" id="IPR003961">
    <property type="entry name" value="FN3_dom"/>
</dbReference>
<dbReference type="RefSeq" id="WP_169280954.1">
    <property type="nucleotide sequence ID" value="NZ_CP051680.1"/>
</dbReference>
<keyword evidence="9" id="KW-1185">Reference proteome</keyword>